<protein>
    <recommendedName>
        <fullName evidence="3">DUF4160 domain-containing protein</fullName>
    </recommendedName>
</protein>
<proteinExistence type="predicted"/>
<gene>
    <name evidence="1" type="ORF">SAMN02745111_02450</name>
</gene>
<dbReference type="RefSeq" id="WP_159444390.1">
    <property type="nucleotide sequence ID" value="NZ_FUXZ01000031.1"/>
</dbReference>
<accession>A0A1T4W785</accession>
<dbReference type="AlphaFoldDB" id="A0A1T4W785"/>
<reference evidence="1 2" key="1">
    <citation type="submission" date="2017-02" db="EMBL/GenBank/DDBJ databases">
        <authorList>
            <person name="Peterson S.W."/>
        </authorList>
    </citation>
    <scope>NUCLEOTIDE SEQUENCE [LARGE SCALE GENOMIC DNA]</scope>
    <source>
        <strain evidence="1 2">ATCC 35992</strain>
    </source>
</reference>
<evidence type="ECO:0008006" key="3">
    <source>
        <dbReference type="Google" id="ProtNLM"/>
    </source>
</evidence>
<evidence type="ECO:0000313" key="2">
    <source>
        <dbReference type="Proteomes" id="UP000190814"/>
    </source>
</evidence>
<keyword evidence="2" id="KW-1185">Reference proteome</keyword>
<sequence length="114" mass="13624">MPKVFDVFGFSFYFFSDESEPLEPVHVHVSKRNSSSSSKFWINSDGTIEMEHNHAGYKSNDLKRIMNTIRDYQEEYIEYWEEYFGCKAIYHDTYKTKEESIDKPRFNPNLGKSR</sequence>
<dbReference type="InterPro" id="IPR025427">
    <property type="entry name" value="DUF4160"/>
</dbReference>
<dbReference type="Proteomes" id="UP000190814">
    <property type="component" value="Unassembled WGS sequence"/>
</dbReference>
<dbReference type="Pfam" id="PF13711">
    <property type="entry name" value="DUF4160"/>
    <property type="match status" value="1"/>
</dbReference>
<dbReference type="OrthoDB" id="122670at2"/>
<dbReference type="EMBL" id="FUXZ01000031">
    <property type="protein sequence ID" value="SKA73140.1"/>
    <property type="molecule type" value="Genomic_DNA"/>
</dbReference>
<dbReference type="STRING" id="39495.SAMN02745111_02450"/>
<name>A0A1T4W785_9FIRM</name>
<organism evidence="1 2">
    <name type="scientific">Eubacterium uniforme</name>
    <dbReference type="NCBI Taxonomy" id="39495"/>
    <lineage>
        <taxon>Bacteria</taxon>
        <taxon>Bacillati</taxon>
        <taxon>Bacillota</taxon>
        <taxon>Clostridia</taxon>
        <taxon>Eubacteriales</taxon>
        <taxon>Eubacteriaceae</taxon>
        <taxon>Eubacterium</taxon>
    </lineage>
</organism>
<evidence type="ECO:0000313" key="1">
    <source>
        <dbReference type="EMBL" id="SKA73140.1"/>
    </source>
</evidence>